<feature type="compositionally biased region" description="Polar residues" evidence="1">
    <location>
        <begin position="30"/>
        <end position="48"/>
    </location>
</feature>
<organism evidence="2">
    <name type="scientific">Picea glauca</name>
    <name type="common">White spruce</name>
    <name type="synonym">Pinus glauca</name>
    <dbReference type="NCBI Taxonomy" id="3330"/>
    <lineage>
        <taxon>Eukaryota</taxon>
        <taxon>Viridiplantae</taxon>
        <taxon>Streptophyta</taxon>
        <taxon>Embryophyta</taxon>
        <taxon>Tracheophyta</taxon>
        <taxon>Spermatophyta</taxon>
        <taxon>Pinopsida</taxon>
        <taxon>Pinidae</taxon>
        <taxon>Conifers I</taxon>
        <taxon>Pinales</taxon>
        <taxon>Pinaceae</taxon>
        <taxon>Picea</taxon>
    </lineage>
</organism>
<proteinExistence type="predicted"/>
<accession>A0A117NHT0</accession>
<dbReference type="AlphaFoldDB" id="A0A117NHT0"/>
<gene>
    <name evidence="2" type="ORF">ABT39_MTgene4198</name>
</gene>
<dbReference type="EMBL" id="LKAM01000004">
    <property type="protein sequence ID" value="KUM48862.1"/>
    <property type="molecule type" value="Genomic_DNA"/>
</dbReference>
<name>A0A117NHT0_PICGL</name>
<reference evidence="2" key="1">
    <citation type="journal article" date="2015" name="Genome Biol. Evol.">
        <title>Organellar Genomes of White Spruce (Picea glauca): Assembly and Annotation.</title>
        <authorList>
            <person name="Jackman S.D."/>
            <person name="Warren R.L."/>
            <person name="Gibb E.A."/>
            <person name="Vandervalk B.P."/>
            <person name="Mohamadi H."/>
            <person name="Chu J."/>
            <person name="Raymond A."/>
            <person name="Pleasance S."/>
            <person name="Coope R."/>
            <person name="Wildung M.R."/>
            <person name="Ritland C.E."/>
            <person name="Bousquet J."/>
            <person name="Jones S.J."/>
            <person name="Bohlmann J."/>
            <person name="Birol I."/>
        </authorList>
    </citation>
    <scope>NUCLEOTIDE SEQUENCE [LARGE SCALE GENOMIC DNA]</scope>
    <source>
        <tissue evidence="2">Flushing bud</tissue>
    </source>
</reference>
<protein>
    <submittedName>
        <fullName evidence="2">Uncharacterized protein</fullName>
    </submittedName>
</protein>
<keyword evidence="2" id="KW-0496">Mitochondrion</keyword>
<evidence type="ECO:0000256" key="1">
    <source>
        <dbReference type="SAM" id="MobiDB-lite"/>
    </source>
</evidence>
<feature type="region of interest" description="Disordered" evidence="1">
    <location>
        <begin position="30"/>
        <end position="58"/>
    </location>
</feature>
<evidence type="ECO:0000313" key="2">
    <source>
        <dbReference type="EMBL" id="KUM48862.1"/>
    </source>
</evidence>
<geneLocation type="mitochondrion" evidence="2"/>
<sequence length="85" mass="9395">MFNRIKMEPPFLPNAKNERAQFTSIISSLSQPNCSQAQPNNSPRNTPGNLPASPARTLPTCCLPSGKPNRVISWLLSTQRAAIYR</sequence>
<comment type="caution">
    <text evidence="2">The sequence shown here is derived from an EMBL/GenBank/DDBJ whole genome shotgun (WGS) entry which is preliminary data.</text>
</comment>